<dbReference type="Pfam" id="PF00563">
    <property type="entry name" value="EAL"/>
    <property type="match status" value="1"/>
</dbReference>
<dbReference type="SMART" id="SM00052">
    <property type="entry name" value="EAL"/>
    <property type="match status" value="1"/>
</dbReference>
<feature type="transmembrane region" description="Helical" evidence="6">
    <location>
        <begin position="126"/>
        <end position="146"/>
    </location>
</feature>
<dbReference type="InterPro" id="IPR050706">
    <property type="entry name" value="Cyclic-di-GMP_PDE-like"/>
</dbReference>
<feature type="transmembrane region" description="Helical" evidence="6">
    <location>
        <begin position="265"/>
        <end position="282"/>
    </location>
</feature>
<accession>A0A483JEE6</accession>
<dbReference type="Pfam" id="PF05231">
    <property type="entry name" value="MASE1"/>
    <property type="match status" value="1"/>
</dbReference>
<dbReference type="GO" id="GO:0071111">
    <property type="term" value="F:cyclic-guanylate-specific phosphodiesterase activity"/>
    <property type="evidence" value="ECO:0007669"/>
    <property type="project" value="InterPro"/>
</dbReference>
<dbReference type="SUPFAM" id="SSF141868">
    <property type="entry name" value="EAL domain-like"/>
    <property type="match status" value="1"/>
</dbReference>
<dbReference type="PANTHER" id="PTHR33121">
    <property type="entry name" value="CYCLIC DI-GMP PHOSPHODIESTERASE PDEF"/>
    <property type="match status" value="1"/>
</dbReference>
<gene>
    <name evidence="8" type="ORF">ETE75_05790</name>
</gene>
<dbReference type="PROSITE" id="PS50883">
    <property type="entry name" value="EAL"/>
    <property type="match status" value="1"/>
</dbReference>
<evidence type="ECO:0000256" key="5">
    <source>
        <dbReference type="ARBA" id="ARBA00023136"/>
    </source>
</evidence>
<feature type="transmembrane region" description="Helical" evidence="6">
    <location>
        <begin position="294"/>
        <end position="317"/>
    </location>
</feature>
<organism evidence="8">
    <name type="scientific">Klebsiella pneumoniae</name>
    <dbReference type="NCBI Taxonomy" id="573"/>
    <lineage>
        <taxon>Bacteria</taxon>
        <taxon>Pseudomonadati</taxon>
        <taxon>Pseudomonadota</taxon>
        <taxon>Gammaproteobacteria</taxon>
        <taxon>Enterobacterales</taxon>
        <taxon>Enterobacteriaceae</taxon>
        <taxon>Klebsiella/Raoultella group</taxon>
        <taxon>Klebsiella</taxon>
        <taxon>Klebsiella pneumoniae complex</taxon>
    </lineage>
</organism>
<keyword evidence="4 6" id="KW-1133">Transmembrane helix</keyword>
<feature type="domain" description="EAL" evidence="7">
    <location>
        <begin position="493"/>
        <end position="744"/>
    </location>
</feature>
<dbReference type="Gene3D" id="3.20.20.450">
    <property type="entry name" value="EAL domain"/>
    <property type="match status" value="1"/>
</dbReference>
<evidence type="ECO:0000313" key="8">
    <source>
        <dbReference type="EMBL" id="TCX44216.1"/>
    </source>
</evidence>
<sequence>MNLLKYYQQYRDKWWALPLVLPALLLPIAKWANTYTMLNGHMVFLYYLPLALVLSLMMFFGWAAIPGIIIGLLLTLAHGMMLEQSIGVLFHFLIPCVLCWGGYRIFVPQRQQVSHGNVRLMPHRLFWQMLLPSVIFLILSQIAEYLGLHPRTTEMTGVTPFSLRSLITFQALMVGCLTGMPLCYFVLRVIRNPFHLRGFISQVRLQIDPKIKKIEIICWATVLILLLWLLLMPLNDSSTIFSTNYTLSLLMPVMLWGAMRFGYRFISLIWTPVLIAVIHFHYRYLPIYPSYNTQLAITSSSYLVFSFIVAYTAMLATQQRLIYARVRQMAFLDPVVHMPNLRALSRALNGTSWSTLCFLRIPELELLGRHYGVLLRIQYKQMLANHLRTLLQPNEAVYHLAGHDLVFRLNSEGHQARIHLIDRSLRQFRFHWDGVPLQPRIGMSYCNVRSPVKHLYLLLGELNTIADMSLASGHPENLQRRGAGHVQQDLKDKVVMMNRILKSLEHDHFVLMAQPIQGIRGDRYHEVLVRMEGESGELTGPNEFLPVAHEFGLSTRVDQWVIEHTLAFMDDNRRALPGLRLAINLSPVSLSRSQFPQEVEALLQAYNIEPWQIIFELTENYALSNPELVCQTLEHLRALGCRVAIDDFGTGYASYARLKTMNVDILKIDGSFIRNLLASSLDYQVVDSICRLARMKNMQVVAEYVESPEIRQAVITLGIDYMQGYDIGVPVPLTQLAEEMTGGTAKSRA</sequence>
<feature type="transmembrane region" description="Helical" evidence="6">
    <location>
        <begin position="166"/>
        <end position="187"/>
    </location>
</feature>
<protein>
    <submittedName>
        <fullName evidence="8">Sensor domain-containing phosphodiesterase</fullName>
    </submittedName>
</protein>
<feature type="transmembrane region" description="Helical" evidence="6">
    <location>
        <begin position="44"/>
        <end position="74"/>
    </location>
</feature>
<evidence type="ECO:0000256" key="1">
    <source>
        <dbReference type="ARBA" id="ARBA00004651"/>
    </source>
</evidence>
<dbReference type="InterPro" id="IPR000160">
    <property type="entry name" value="GGDEF_dom"/>
</dbReference>
<dbReference type="InterPro" id="IPR007895">
    <property type="entry name" value="MASE1"/>
</dbReference>
<evidence type="ECO:0000256" key="6">
    <source>
        <dbReference type="SAM" id="Phobius"/>
    </source>
</evidence>
<evidence type="ECO:0000256" key="3">
    <source>
        <dbReference type="ARBA" id="ARBA00022692"/>
    </source>
</evidence>
<keyword evidence="5 6" id="KW-0472">Membrane</keyword>
<reference evidence="8" key="1">
    <citation type="submission" date="2019-01" db="EMBL/GenBank/DDBJ databases">
        <authorList>
            <person name="Lista F."/>
            <person name="Anselmo A."/>
        </authorList>
    </citation>
    <scope>NUCLEOTIDE SEQUENCE</scope>
    <source>
        <strain evidence="8">13S</strain>
    </source>
</reference>
<dbReference type="PANTHER" id="PTHR33121:SF64">
    <property type="entry name" value="CYCLIC DI-GMP PHOSPHODIESTERASE PDEF"/>
    <property type="match status" value="1"/>
</dbReference>
<dbReference type="InterPro" id="IPR035919">
    <property type="entry name" value="EAL_sf"/>
</dbReference>
<keyword evidence="2" id="KW-1003">Cell membrane</keyword>
<dbReference type="GO" id="GO:0005886">
    <property type="term" value="C:plasma membrane"/>
    <property type="evidence" value="ECO:0007669"/>
    <property type="project" value="UniProtKB-SubCell"/>
</dbReference>
<feature type="transmembrane region" description="Helical" evidence="6">
    <location>
        <begin position="14"/>
        <end position="32"/>
    </location>
</feature>
<evidence type="ECO:0000256" key="4">
    <source>
        <dbReference type="ARBA" id="ARBA00022989"/>
    </source>
</evidence>
<dbReference type="InterPro" id="IPR001633">
    <property type="entry name" value="EAL_dom"/>
</dbReference>
<evidence type="ECO:0000259" key="7">
    <source>
        <dbReference type="PROSITE" id="PS50883"/>
    </source>
</evidence>
<keyword evidence="3 6" id="KW-0812">Transmembrane</keyword>
<feature type="transmembrane region" description="Helical" evidence="6">
    <location>
        <begin position="214"/>
        <end position="234"/>
    </location>
</feature>
<proteinExistence type="predicted"/>
<dbReference type="SMART" id="SM00267">
    <property type="entry name" value="GGDEF"/>
    <property type="match status" value="1"/>
</dbReference>
<dbReference type="RefSeq" id="WP_076027180.1">
    <property type="nucleotide sequence ID" value="NZ_CP019219.1"/>
</dbReference>
<name>A0A483JEE6_KLEPN</name>
<comment type="caution">
    <text evidence="8">The sequence shown here is derived from an EMBL/GenBank/DDBJ whole genome shotgun (WGS) entry which is preliminary data.</text>
</comment>
<comment type="subcellular location">
    <subcellularLocation>
        <location evidence="1">Cell membrane</location>
        <topology evidence="1">Multi-pass membrane protein</topology>
    </subcellularLocation>
</comment>
<evidence type="ECO:0000256" key="2">
    <source>
        <dbReference type="ARBA" id="ARBA00022475"/>
    </source>
</evidence>
<dbReference type="EMBL" id="SDCJ01000002">
    <property type="protein sequence ID" value="TCX44216.1"/>
    <property type="molecule type" value="Genomic_DNA"/>
</dbReference>
<feature type="transmembrane region" description="Helical" evidence="6">
    <location>
        <begin position="86"/>
        <end position="106"/>
    </location>
</feature>
<dbReference type="AlphaFoldDB" id="A0A483JEE6"/>
<dbReference type="CDD" id="cd01948">
    <property type="entry name" value="EAL"/>
    <property type="match status" value="1"/>
</dbReference>